<keyword evidence="1" id="KW-0813">Transport</keyword>
<proteinExistence type="predicted"/>
<sequence length="67" mass="7391">MVGPQPVRVVQARVGTLDQIVTYTGSVQPWEDDVIYARVDGWVRKLNVYPGNVVHVGEVLATLDRSA</sequence>
<evidence type="ECO:0000313" key="2">
    <source>
        <dbReference type="EMBL" id="EQD54810.1"/>
    </source>
</evidence>
<feature type="non-terminal residue" evidence="2">
    <location>
        <position position="67"/>
    </location>
</feature>
<dbReference type="EMBL" id="AUZX01008691">
    <property type="protein sequence ID" value="EQD54810.1"/>
    <property type="molecule type" value="Genomic_DNA"/>
</dbReference>
<accession>T1BLG4</accession>
<dbReference type="PANTHER" id="PTHR30097">
    <property type="entry name" value="CATION EFFLUX SYSTEM PROTEIN CUSB"/>
    <property type="match status" value="1"/>
</dbReference>
<protein>
    <submittedName>
        <fullName evidence="2">Uncharacterized protein</fullName>
    </submittedName>
</protein>
<reference evidence="2" key="1">
    <citation type="submission" date="2013-08" db="EMBL/GenBank/DDBJ databases">
        <authorList>
            <person name="Mendez C."/>
            <person name="Richter M."/>
            <person name="Ferrer M."/>
            <person name="Sanchez J."/>
        </authorList>
    </citation>
    <scope>NUCLEOTIDE SEQUENCE</scope>
</reference>
<comment type="caution">
    <text evidence="2">The sequence shown here is derived from an EMBL/GenBank/DDBJ whole genome shotgun (WGS) entry which is preliminary data.</text>
</comment>
<dbReference type="InterPro" id="IPR051909">
    <property type="entry name" value="MFP_Cation_Efflux"/>
</dbReference>
<evidence type="ECO:0000256" key="1">
    <source>
        <dbReference type="ARBA" id="ARBA00022448"/>
    </source>
</evidence>
<dbReference type="SUPFAM" id="SSF111369">
    <property type="entry name" value="HlyD-like secretion proteins"/>
    <property type="match status" value="1"/>
</dbReference>
<organism evidence="2">
    <name type="scientific">mine drainage metagenome</name>
    <dbReference type="NCBI Taxonomy" id="410659"/>
    <lineage>
        <taxon>unclassified sequences</taxon>
        <taxon>metagenomes</taxon>
        <taxon>ecological metagenomes</taxon>
    </lineage>
</organism>
<reference evidence="2" key="2">
    <citation type="journal article" date="2014" name="ISME J.">
        <title>Microbial stratification in low pH oxic and suboxic macroscopic growths along an acid mine drainage.</title>
        <authorList>
            <person name="Mendez-Garcia C."/>
            <person name="Mesa V."/>
            <person name="Sprenger R.R."/>
            <person name="Richter M."/>
            <person name="Diez M.S."/>
            <person name="Solano J."/>
            <person name="Bargiela R."/>
            <person name="Golyshina O.V."/>
            <person name="Manteca A."/>
            <person name="Ramos J.L."/>
            <person name="Gallego J.R."/>
            <person name="Llorente I."/>
            <person name="Martins Dos Santos V.A."/>
            <person name="Jensen O.N."/>
            <person name="Pelaez A.I."/>
            <person name="Sanchez J."/>
            <person name="Ferrer M."/>
        </authorList>
    </citation>
    <scope>NUCLEOTIDE SEQUENCE</scope>
</reference>
<dbReference type="AlphaFoldDB" id="T1BLG4"/>
<gene>
    <name evidence="2" type="ORF">B1A_12037</name>
</gene>
<name>T1BLG4_9ZZZZ</name>